<name>A0A8S5LVX4_9CAUD</name>
<accession>A0A8S5LVX4</accession>
<organism evidence="1">
    <name type="scientific">Siphoviridae sp. ctFn287</name>
    <dbReference type="NCBI Taxonomy" id="2826215"/>
    <lineage>
        <taxon>Viruses</taxon>
        <taxon>Duplodnaviria</taxon>
        <taxon>Heunggongvirae</taxon>
        <taxon>Uroviricota</taxon>
        <taxon>Caudoviricetes</taxon>
    </lineage>
</organism>
<protein>
    <submittedName>
        <fullName evidence="1">Uncharacterized protein</fullName>
    </submittedName>
</protein>
<dbReference type="EMBL" id="BK014748">
    <property type="protein sequence ID" value="DAD73939.1"/>
    <property type="molecule type" value="Genomic_DNA"/>
</dbReference>
<evidence type="ECO:0000313" key="1">
    <source>
        <dbReference type="EMBL" id="DAD73939.1"/>
    </source>
</evidence>
<reference evidence="1" key="1">
    <citation type="journal article" date="2021" name="Proc. Natl. Acad. Sci. U.S.A.">
        <title>A Catalog of Tens of Thousands of Viruses from Human Metagenomes Reveals Hidden Associations with Chronic Diseases.</title>
        <authorList>
            <person name="Tisza M.J."/>
            <person name="Buck C.B."/>
        </authorList>
    </citation>
    <scope>NUCLEOTIDE SEQUENCE</scope>
    <source>
        <strain evidence="1">CtFn287</strain>
    </source>
</reference>
<sequence>MPSFNNNPSAFVDLNNYFPVLNEKVGLSDEQFRLLVENTYYLLNHLGLADVDVGTITTKYGAPGTLANVSVTHREAVDPDTEKLTDYFDYEFTIPSPSISATGNATISQDQNENAKVVVTPTEIKNNDNVVIGYTFDFDFTIPRGIQGIQGVSLRNRGEYSETATYVNNDTYIDLVHYQGNVYAPNVEEVVGQLPTNISYFDLFVSRGERGNGITNIQKTKTEGLVDTYTISTTDGDNYTFTVTNGEKQDISGKEDIENKTSSISTQNQESETLYPNIKATVDYVDTKFGEMATLLSEV</sequence>
<proteinExistence type="predicted"/>